<dbReference type="PANTHER" id="PTHR46060:SF2">
    <property type="entry name" value="HISTONE-LYSINE N-METHYLTRANSFERASE SETMAR"/>
    <property type="match status" value="1"/>
</dbReference>
<dbReference type="GO" id="GO:0044547">
    <property type="term" value="F:DNA topoisomerase binding"/>
    <property type="evidence" value="ECO:0007669"/>
    <property type="project" value="TreeGrafter"/>
</dbReference>
<evidence type="ECO:0000313" key="2">
    <source>
        <dbReference type="Proteomes" id="UP000515154"/>
    </source>
</evidence>
<dbReference type="InterPro" id="IPR041426">
    <property type="entry name" value="Mos1_HTH"/>
</dbReference>
<evidence type="ECO:0000313" key="3">
    <source>
        <dbReference type="RefSeq" id="XP_029638061.1"/>
    </source>
</evidence>
<organism evidence="2 3">
    <name type="scientific">Octopus sinensis</name>
    <name type="common">East Asian common octopus</name>
    <dbReference type="NCBI Taxonomy" id="2607531"/>
    <lineage>
        <taxon>Eukaryota</taxon>
        <taxon>Metazoa</taxon>
        <taxon>Spiralia</taxon>
        <taxon>Lophotrochozoa</taxon>
        <taxon>Mollusca</taxon>
        <taxon>Cephalopoda</taxon>
        <taxon>Coleoidea</taxon>
        <taxon>Octopodiformes</taxon>
        <taxon>Octopoda</taxon>
        <taxon>Incirrata</taxon>
        <taxon>Octopodidae</taxon>
        <taxon>Octopus</taxon>
    </lineage>
</organism>
<sequence length="157" mass="18140">MVTQAKPIDGQNLSPGNFSQYYYTKLLPTALMTMLTTDQYRVIFLYEYKLGHSATKALRNIKRAFGNDSVDIRTVQRWFQRFRSGNESLKSESRGKPKSDIRHDELNALVKGNPRTTVRKIGSELQTSPATASRHLKKIRKVKTMDRFVPYQINEIQ</sequence>
<dbReference type="GO" id="GO:0000729">
    <property type="term" value="P:DNA double-strand break processing"/>
    <property type="evidence" value="ECO:0007669"/>
    <property type="project" value="TreeGrafter"/>
</dbReference>
<dbReference type="GO" id="GO:0003697">
    <property type="term" value="F:single-stranded DNA binding"/>
    <property type="evidence" value="ECO:0007669"/>
    <property type="project" value="TreeGrafter"/>
</dbReference>
<proteinExistence type="predicted"/>
<dbReference type="GO" id="GO:0046975">
    <property type="term" value="F:histone H3K36 methyltransferase activity"/>
    <property type="evidence" value="ECO:0007669"/>
    <property type="project" value="TreeGrafter"/>
</dbReference>
<dbReference type="GO" id="GO:0000014">
    <property type="term" value="F:single-stranded DNA endodeoxyribonuclease activity"/>
    <property type="evidence" value="ECO:0007669"/>
    <property type="project" value="TreeGrafter"/>
</dbReference>
<reference evidence="3" key="1">
    <citation type="submission" date="2025-08" db="UniProtKB">
        <authorList>
            <consortium name="RefSeq"/>
        </authorList>
    </citation>
    <scope>IDENTIFICATION</scope>
</reference>
<dbReference type="GO" id="GO:0003690">
    <property type="term" value="F:double-stranded DNA binding"/>
    <property type="evidence" value="ECO:0007669"/>
    <property type="project" value="TreeGrafter"/>
</dbReference>
<dbReference type="KEGG" id="osn:115213267"/>
<dbReference type="GO" id="GO:0015074">
    <property type="term" value="P:DNA integration"/>
    <property type="evidence" value="ECO:0007669"/>
    <property type="project" value="TreeGrafter"/>
</dbReference>
<accession>A0A6P7SJG0</accession>
<dbReference type="AlphaFoldDB" id="A0A6P7SJG0"/>
<dbReference type="GO" id="GO:0006303">
    <property type="term" value="P:double-strand break repair via nonhomologous end joining"/>
    <property type="evidence" value="ECO:0007669"/>
    <property type="project" value="TreeGrafter"/>
</dbReference>
<gene>
    <name evidence="3" type="primary">LOC115213267</name>
</gene>
<dbReference type="GO" id="GO:0044774">
    <property type="term" value="P:mitotic DNA integrity checkpoint signaling"/>
    <property type="evidence" value="ECO:0007669"/>
    <property type="project" value="TreeGrafter"/>
</dbReference>
<dbReference type="GO" id="GO:0035861">
    <property type="term" value="C:site of double-strand break"/>
    <property type="evidence" value="ECO:0007669"/>
    <property type="project" value="TreeGrafter"/>
</dbReference>
<dbReference type="RefSeq" id="XP_029638061.1">
    <property type="nucleotide sequence ID" value="XM_029782201.1"/>
</dbReference>
<dbReference type="GO" id="GO:0005634">
    <property type="term" value="C:nucleus"/>
    <property type="evidence" value="ECO:0007669"/>
    <property type="project" value="TreeGrafter"/>
</dbReference>
<dbReference type="GO" id="GO:0031297">
    <property type="term" value="P:replication fork processing"/>
    <property type="evidence" value="ECO:0007669"/>
    <property type="project" value="TreeGrafter"/>
</dbReference>
<feature type="domain" description="Mos1 transposase HTH" evidence="1">
    <location>
        <begin position="40"/>
        <end position="86"/>
    </location>
</feature>
<dbReference type="Gene3D" id="1.10.10.1450">
    <property type="match status" value="1"/>
</dbReference>
<dbReference type="PANTHER" id="PTHR46060">
    <property type="entry name" value="MARINER MOS1 TRANSPOSASE-LIKE PROTEIN"/>
    <property type="match status" value="1"/>
</dbReference>
<protein>
    <submittedName>
        <fullName evidence="3">Histone-lysine N-methyltransferase SETMAR-like</fullName>
    </submittedName>
</protein>
<dbReference type="Proteomes" id="UP000515154">
    <property type="component" value="Linkage group LG6"/>
</dbReference>
<name>A0A6P7SJG0_9MOLL</name>
<dbReference type="Pfam" id="PF17906">
    <property type="entry name" value="HTH_48"/>
    <property type="match status" value="1"/>
</dbReference>
<evidence type="ECO:0000259" key="1">
    <source>
        <dbReference type="Pfam" id="PF17906"/>
    </source>
</evidence>
<dbReference type="GO" id="GO:0000793">
    <property type="term" value="C:condensed chromosome"/>
    <property type="evidence" value="ECO:0007669"/>
    <property type="project" value="TreeGrafter"/>
</dbReference>
<keyword evidence="2" id="KW-1185">Reference proteome</keyword>
<dbReference type="InterPro" id="IPR052709">
    <property type="entry name" value="Transposase-MT_Hybrid"/>
</dbReference>
<dbReference type="GO" id="GO:0042800">
    <property type="term" value="F:histone H3K4 methyltransferase activity"/>
    <property type="evidence" value="ECO:0007669"/>
    <property type="project" value="TreeGrafter"/>
</dbReference>